<dbReference type="Gene3D" id="2.30.29.30">
    <property type="entry name" value="Pleckstrin-homology domain (PH domain)/Phosphotyrosine-binding domain (PTB)"/>
    <property type="match status" value="1"/>
</dbReference>
<dbReference type="FunFam" id="1.10.510.10:FF:000571">
    <property type="entry name" value="Maternal embryonic leucine zipper kinase"/>
    <property type="match status" value="1"/>
</dbReference>
<accession>A0A1X6NNR4</accession>
<protein>
    <recommendedName>
        <fullName evidence="5">Protein kinase domain-containing protein</fullName>
    </recommendedName>
</protein>
<evidence type="ECO:0000256" key="4">
    <source>
        <dbReference type="SAM" id="MobiDB-lite"/>
    </source>
</evidence>
<dbReference type="InterPro" id="IPR017441">
    <property type="entry name" value="Protein_kinase_ATP_BS"/>
</dbReference>
<reference evidence="6 7" key="1">
    <citation type="submission" date="2017-03" db="EMBL/GenBank/DDBJ databases">
        <title>WGS assembly of Porphyra umbilicalis.</title>
        <authorList>
            <person name="Brawley S.H."/>
            <person name="Blouin N.A."/>
            <person name="Ficko-Blean E."/>
            <person name="Wheeler G.L."/>
            <person name="Lohr M."/>
            <person name="Goodson H.V."/>
            <person name="Jenkins J.W."/>
            <person name="Blaby-Haas C.E."/>
            <person name="Helliwell K.E."/>
            <person name="Chan C."/>
            <person name="Marriage T."/>
            <person name="Bhattacharya D."/>
            <person name="Klein A.S."/>
            <person name="Badis Y."/>
            <person name="Brodie J."/>
            <person name="Cao Y."/>
            <person name="Collen J."/>
            <person name="Dittami S.M."/>
            <person name="Gachon C.M."/>
            <person name="Green B.R."/>
            <person name="Karpowicz S."/>
            <person name="Kim J.W."/>
            <person name="Kudahl U."/>
            <person name="Lin S."/>
            <person name="Michel G."/>
            <person name="Mittag M."/>
            <person name="Olson B.J."/>
            <person name="Pangilinan J."/>
            <person name="Peng Y."/>
            <person name="Qiu H."/>
            <person name="Shu S."/>
            <person name="Singer J.T."/>
            <person name="Smith A.G."/>
            <person name="Sprecher B.N."/>
            <person name="Wagner V."/>
            <person name="Wang W."/>
            <person name="Wang Z.-Y."/>
            <person name="Yan J."/>
            <person name="Yarish C."/>
            <person name="Zoeuner-Riek S."/>
            <person name="Zhuang Y."/>
            <person name="Zou Y."/>
            <person name="Lindquist E.A."/>
            <person name="Grimwood J."/>
            <person name="Barry K."/>
            <person name="Rokhsar D.S."/>
            <person name="Schmutz J."/>
            <person name="Stiller J.W."/>
            <person name="Grossman A.R."/>
            <person name="Prochnik S.E."/>
        </authorList>
    </citation>
    <scope>NUCLEOTIDE SEQUENCE [LARGE SCALE GENOMIC DNA]</scope>
    <source>
        <strain evidence="6">4086291</strain>
    </source>
</reference>
<feature type="region of interest" description="Disordered" evidence="4">
    <location>
        <begin position="375"/>
        <end position="395"/>
    </location>
</feature>
<gene>
    <name evidence="6" type="ORF">BU14_0847s0003</name>
</gene>
<feature type="region of interest" description="Disordered" evidence="4">
    <location>
        <begin position="838"/>
        <end position="899"/>
    </location>
</feature>
<evidence type="ECO:0000313" key="7">
    <source>
        <dbReference type="Proteomes" id="UP000218209"/>
    </source>
</evidence>
<dbReference type="Gene3D" id="1.10.510.10">
    <property type="entry name" value="Transferase(Phosphotransferase) domain 1"/>
    <property type="match status" value="1"/>
</dbReference>
<evidence type="ECO:0000256" key="3">
    <source>
        <dbReference type="PROSITE-ProRule" id="PRU10141"/>
    </source>
</evidence>
<dbReference type="PROSITE" id="PS00107">
    <property type="entry name" value="PROTEIN_KINASE_ATP"/>
    <property type="match status" value="1"/>
</dbReference>
<dbReference type="SMART" id="SM00233">
    <property type="entry name" value="PH"/>
    <property type="match status" value="1"/>
</dbReference>
<dbReference type="Proteomes" id="UP000218209">
    <property type="component" value="Unassembled WGS sequence"/>
</dbReference>
<keyword evidence="2 3" id="KW-0067">ATP-binding</keyword>
<dbReference type="AlphaFoldDB" id="A0A1X6NNR4"/>
<feature type="compositionally biased region" description="Low complexity" evidence="4">
    <location>
        <begin position="859"/>
        <end position="883"/>
    </location>
</feature>
<feature type="binding site" evidence="3">
    <location>
        <position position="136"/>
    </location>
    <ligand>
        <name>ATP</name>
        <dbReference type="ChEBI" id="CHEBI:30616"/>
    </ligand>
</feature>
<dbReference type="Pfam" id="PF00069">
    <property type="entry name" value="Pkinase"/>
    <property type="match status" value="1"/>
</dbReference>
<proteinExistence type="predicted"/>
<feature type="region of interest" description="Disordered" evidence="4">
    <location>
        <begin position="469"/>
        <end position="507"/>
    </location>
</feature>
<dbReference type="GO" id="GO:0004672">
    <property type="term" value="F:protein kinase activity"/>
    <property type="evidence" value="ECO:0007669"/>
    <property type="project" value="InterPro"/>
</dbReference>
<dbReference type="SUPFAM" id="SSF56112">
    <property type="entry name" value="Protein kinase-like (PK-like)"/>
    <property type="match status" value="1"/>
</dbReference>
<name>A0A1X6NNR4_PORUM</name>
<evidence type="ECO:0000313" key="6">
    <source>
        <dbReference type="EMBL" id="OSX70227.1"/>
    </source>
</evidence>
<dbReference type="SMART" id="SM00220">
    <property type="entry name" value="S_TKc"/>
    <property type="match status" value="1"/>
</dbReference>
<dbReference type="InterPro" id="IPR011009">
    <property type="entry name" value="Kinase-like_dom_sf"/>
</dbReference>
<dbReference type="OrthoDB" id="40902at2759"/>
<feature type="compositionally biased region" description="Low complexity" evidence="4">
    <location>
        <begin position="594"/>
        <end position="604"/>
    </location>
</feature>
<organism evidence="6 7">
    <name type="scientific">Porphyra umbilicalis</name>
    <name type="common">Purple laver</name>
    <name type="synonym">Red alga</name>
    <dbReference type="NCBI Taxonomy" id="2786"/>
    <lineage>
        <taxon>Eukaryota</taxon>
        <taxon>Rhodophyta</taxon>
        <taxon>Bangiophyceae</taxon>
        <taxon>Bangiales</taxon>
        <taxon>Bangiaceae</taxon>
        <taxon>Porphyra</taxon>
    </lineage>
</organism>
<dbReference type="PANTHER" id="PTHR24347">
    <property type="entry name" value="SERINE/THREONINE-PROTEIN KINASE"/>
    <property type="match status" value="1"/>
</dbReference>
<feature type="region of interest" description="Disordered" evidence="4">
    <location>
        <begin position="563"/>
        <end position="604"/>
    </location>
</feature>
<feature type="domain" description="Protein kinase" evidence="5">
    <location>
        <begin position="107"/>
        <end position="369"/>
    </location>
</feature>
<dbReference type="InterPro" id="IPR011993">
    <property type="entry name" value="PH-like_dom_sf"/>
</dbReference>
<evidence type="ECO:0000256" key="1">
    <source>
        <dbReference type="ARBA" id="ARBA00022741"/>
    </source>
</evidence>
<feature type="compositionally biased region" description="Low complexity" evidence="4">
    <location>
        <begin position="563"/>
        <end position="573"/>
    </location>
</feature>
<sequence>MSTLRHGPPLALHGYLDKEGRKLHGRKTRYFKLQDSALFNHRRKDSLPTWGISLIDSRVTLGHKGEAIMLQLFDGKRLSLFPHSRVDCDKWADLLQRASRRKIGNFYRVTGLIGMGSFAEVRVGYDKTTGEQVAIKVMKKNKRDTELMRSVECEMNFVSKAVDHVNVVRTYDCFDTRDNMFLVMEYMPGGMLYDLLANEGYFLERNASSIMKDILQGVACLHDHDIVHRDIKPENILAMNKQWPLRVKLADFGLADFVLETSFGDKCTNGMYGTPFFVAPEVIRGETYGPPVDCWSCGVLLYNILSGALPFDGNNIKEVLRRVRSGKYTFPEAEWRDISDSAKDLVAGLLEYDPKRRLTARAALQHEWIVSTEQSTRPIRNDRTGLGTQQRRARMSSMAIDDVKGALDLDDDSDDEDGAGLSVEFLTAEAQAGFHAPVDHVASPPHGLPVHHVQAAGAYDAPVAVAASAARPPSGRHDSDYGPAAHVYDAPSGEEYRPHHHHPPAEPLLPAVAREPAAGAAPPRSASATAFDIAVEPDSAPVSGVSQLADGVFAPAAPSPLSAAAQPISSAAGGHHHGKRHHRRSGRERRSHRSSSTGATAAGVAAAAAAAGTVPGVFPPPPASDGLGIDAGLRHHRRKHHSVSPTSTSAVAAEASLASLNTPSATHMHTAASAPDGDTFFAAAPAAPAVADGAPVTHHVRYPLGGGAGVYDFSGGASTVGAAATGTVPLGGVRVDSTASSVDSLALAYAGGGGGGRDGLEHRSEVPSAFGGDAPRPPEHAAGGGGAGGFGGGGGADGFGGGGGGGGLPSGHGGAAAAAPAVNSTFYLPDVFSVKSIKAKRAKRAAARQQAGGGGNTERGGQARASASAARHGRPRSGAAPSSGVGGGSHRPSQAVAPA</sequence>
<dbReference type="InterPro" id="IPR001849">
    <property type="entry name" value="PH_domain"/>
</dbReference>
<dbReference type="CDD" id="cd05117">
    <property type="entry name" value="STKc_CAMK"/>
    <property type="match status" value="1"/>
</dbReference>
<keyword evidence="7" id="KW-1185">Reference proteome</keyword>
<dbReference type="SUPFAM" id="SSF50729">
    <property type="entry name" value="PH domain-like"/>
    <property type="match status" value="1"/>
</dbReference>
<dbReference type="GO" id="GO:0005524">
    <property type="term" value="F:ATP binding"/>
    <property type="evidence" value="ECO:0007669"/>
    <property type="project" value="UniProtKB-UniRule"/>
</dbReference>
<feature type="compositionally biased region" description="Basic residues" evidence="4">
    <location>
        <begin position="574"/>
        <end position="593"/>
    </location>
</feature>
<dbReference type="InterPro" id="IPR000719">
    <property type="entry name" value="Prot_kinase_dom"/>
</dbReference>
<keyword evidence="1 3" id="KW-0547">Nucleotide-binding</keyword>
<dbReference type="PROSITE" id="PS50011">
    <property type="entry name" value="PROTEIN_KINASE_DOM"/>
    <property type="match status" value="1"/>
</dbReference>
<evidence type="ECO:0000256" key="2">
    <source>
        <dbReference type="ARBA" id="ARBA00022840"/>
    </source>
</evidence>
<evidence type="ECO:0000259" key="5">
    <source>
        <dbReference type="PROSITE" id="PS50011"/>
    </source>
</evidence>
<dbReference type="EMBL" id="KV919290">
    <property type="protein sequence ID" value="OSX70227.1"/>
    <property type="molecule type" value="Genomic_DNA"/>
</dbReference>
<feature type="region of interest" description="Disordered" evidence="4">
    <location>
        <begin position="753"/>
        <end position="789"/>
    </location>
</feature>